<protein>
    <submittedName>
        <fullName evidence="1">Retrotransposon protein</fullName>
    </submittedName>
</protein>
<dbReference type="Proteomes" id="UP000275267">
    <property type="component" value="Unassembled WGS sequence"/>
</dbReference>
<reference evidence="2" key="1">
    <citation type="journal article" date="2019" name="Nat. Commun.">
        <title>The genome of broomcorn millet.</title>
        <authorList>
            <person name="Zou C."/>
            <person name="Miki D."/>
            <person name="Li D."/>
            <person name="Tang Q."/>
            <person name="Xiao L."/>
            <person name="Rajput S."/>
            <person name="Deng P."/>
            <person name="Jia W."/>
            <person name="Huang R."/>
            <person name="Zhang M."/>
            <person name="Sun Y."/>
            <person name="Hu J."/>
            <person name="Fu X."/>
            <person name="Schnable P.S."/>
            <person name="Li F."/>
            <person name="Zhang H."/>
            <person name="Feng B."/>
            <person name="Zhu X."/>
            <person name="Liu R."/>
            <person name="Schnable J.C."/>
            <person name="Zhu J.-K."/>
            <person name="Zhang H."/>
        </authorList>
    </citation>
    <scope>NUCLEOTIDE SEQUENCE [LARGE SCALE GENOMIC DNA]</scope>
</reference>
<evidence type="ECO:0000313" key="2">
    <source>
        <dbReference type="Proteomes" id="UP000275267"/>
    </source>
</evidence>
<organism evidence="1 2">
    <name type="scientific">Panicum miliaceum</name>
    <name type="common">Proso millet</name>
    <name type="synonym">Broomcorn millet</name>
    <dbReference type="NCBI Taxonomy" id="4540"/>
    <lineage>
        <taxon>Eukaryota</taxon>
        <taxon>Viridiplantae</taxon>
        <taxon>Streptophyta</taxon>
        <taxon>Embryophyta</taxon>
        <taxon>Tracheophyta</taxon>
        <taxon>Spermatophyta</taxon>
        <taxon>Magnoliopsida</taxon>
        <taxon>Liliopsida</taxon>
        <taxon>Poales</taxon>
        <taxon>Poaceae</taxon>
        <taxon>PACMAD clade</taxon>
        <taxon>Panicoideae</taxon>
        <taxon>Panicodae</taxon>
        <taxon>Paniceae</taxon>
        <taxon>Panicinae</taxon>
        <taxon>Panicum</taxon>
        <taxon>Panicum sect. Panicum</taxon>
    </lineage>
</organism>
<keyword evidence="2" id="KW-1185">Reference proteome</keyword>
<name>A0A3L6QRF2_PANMI</name>
<dbReference type="EMBL" id="PQIB02000011">
    <property type="protein sequence ID" value="RLM86412.1"/>
    <property type="molecule type" value="Genomic_DNA"/>
</dbReference>
<proteinExistence type="predicted"/>
<accession>A0A3L6QRF2</accession>
<gene>
    <name evidence="1" type="ORF">C2845_PM04G11200</name>
</gene>
<sequence length="101" mass="11067">MGHIMKDCPSHRAFIAAPDGNGYVSASDVADDLALAANIVADSEDDESEAIDSLAASVGFPSLLVQRVLSYKAEHEDEEKLQRKNLFYMFLIVKGCVFHHN</sequence>
<evidence type="ECO:0000313" key="1">
    <source>
        <dbReference type="EMBL" id="RLM86412.1"/>
    </source>
</evidence>
<comment type="caution">
    <text evidence="1">The sequence shown here is derived from an EMBL/GenBank/DDBJ whole genome shotgun (WGS) entry which is preliminary data.</text>
</comment>
<dbReference type="AlphaFoldDB" id="A0A3L6QRF2"/>